<sequence length="381" mass="44194">MKAPSLLLLVIASLFVRCATGETALKKGRLDLAIKQSSYRLTKRPSHTKAAKVFIAAYQAQERIHQDNIQLQIRNNQPFKWEDVLYQYQRLQQNFQQFSKCTACRSLIQPLPRPYTESIEQVRDLAAAERYEAGILAFKQQGNRQACKEAFAHFTKVKQLRSSYKDVEKLLPLAKEYATLRVVIEPFKDVHSLSKNDYRYLEEKLADALFDTRQPHELVRFYPPAVARYDSIPPHHLIQLSFTKYSSQSETLSSSCTTVESNETYKVGTKKINDTTEVDVMEKVKGSLTTHRRELSASCRLEFKIIDLDTERPLHSDHINDWADWADEWHEFSGDTRALNGKVLTTSKNLFPPSDTDFFRDMSKSLASRLRKRLQDFYRKE</sequence>
<comment type="caution">
    <text evidence="2">The sequence shown here is derived from an EMBL/GenBank/DDBJ whole genome shotgun (WGS) entry which is preliminary data.</text>
</comment>
<keyword evidence="3" id="KW-1185">Reference proteome</keyword>
<name>A0A7W5ZRK1_9BACT</name>
<evidence type="ECO:0000313" key="3">
    <source>
        <dbReference type="Proteomes" id="UP000541352"/>
    </source>
</evidence>
<feature type="chain" id="PRO_5030780941" evidence="1">
    <location>
        <begin position="19"/>
        <end position="381"/>
    </location>
</feature>
<proteinExistence type="predicted"/>
<keyword evidence="1" id="KW-0732">Signal</keyword>
<feature type="signal peptide" evidence="1">
    <location>
        <begin position="1"/>
        <end position="18"/>
    </location>
</feature>
<evidence type="ECO:0000256" key="1">
    <source>
        <dbReference type="SAM" id="SignalP"/>
    </source>
</evidence>
<dbReference type="EMBL" id="JACIBY010000010">
    <property type="protein sequence ID" value="MBB3840364.1"/>
    <property type="molecule type" value="Genomic_DNA"/>
</dbReference>
<dbReference type="RefSeq" id="WP_183977309.1">
    <property type="nucleotide sequence ID" value="NZ_JACIBY010000010.1"/>
</dbReference>
<reference evidence="2 3" key="1">
    <citation type="submission" date="2020-08" db="EMBL/GenBank/DDBJ databases">
        <title>Genomic Encyclopedia of Type Strains, Phase IV (KMG-IV): sequencing the most valuable type-strain genomes for metagenomic binning, comparative biology and taxonomic classification.</title>
        <authorList>
            <person name="Goeker M."/>
        </authorList>
    </citation>
    <scope>NUCLEOTIDE SEQUENCE [LARGE SCALE GENOMIC DNA]</scope>
    <source>
        <strain evidence="2 3">DSM 17976</strain>
    </source>
</reference>
<dbReference type="AlphaFoldDB" id="A0A7W5ZRK1"/>
<organism evidence="2 3">
    <name type="scientific">Runella defluvii</name>
    <dbReference type="NCBI Taxonomy" id="370973"/>
    <lineage>
        <taxon>Bacteria</taxon>
        <taxon>Pseudomonadati</taxon>
        <taxon>Bacteroidota</taxon>
        <taxon>Cytophagia</taxon>
        <taxon>Cytophagales</taxon>
        <taxon>Spirosomataceae</taxon>
        <taxon>Runella</taxon>
    </lineage>
</organism>
<dbReference type="Proteomes" id="UP000541352">
    <property type="component" value="Unassembled WGS sequence"/>
</dbReference>
<accession>A0A7W5ZRK1</accession>
<protein>
    <submittedName>
        <fullName evidence="2">Uncharacterized protein</fullName>
    </submittedName>
</protein>
<gene>
    <name evidence="2" type="ORF">FHS57_004384</name>
</gene>
<evidence type="ECO:0000313" key="2">
    <source>
        <dbReference type="EMBL" id="MBB3840364.1"/>
    </source>
</evidence>